<sequence>MIGTPGEGAKLFAISDLHVSYSENRKLVEELRPQSNDDWLLVAGDVGEKFDDIAWALDTLRRRFATVVWTPGNHELWTHPRDTTGLRGEARYLRIVELCRAIGVLTPEDPYAVWRGPGGPAVVAPLFLLYDYTFRPDGVTTKEAALAQAYEEGVVCTDEMLLHPDPYPTRDAWCRARLAATEQRLAALDPELPTVLVNHYPLVREPTRILRHPVFAQWCGTERTADWHLRFRATVAVYGHLHIPRTTYHDGVRFEEVSVGYPREWQKRPAAPTLRQILPTP</sequence>
<dbReference type="InterPro" id="IPR052963">
    <property type="entry name" value="Pantetheine_PDE"/>
</dbReference>
<dbReference type="InterPro" id="IPR004843">
    <property type="entry name" value="Calcineurin-like_PHP"/>
</dbReference>
<accession>A0ABP8TX81</accession>
<dbReference type="EMBL" id="BAABHJ010000030">
    <property type="protein sequence ID" value="GAA4615824.1"/>
    <property type="molecule type" value="Genomic_DNA"/>
</dbReference>
<protein>
    <submittedName>
        <fullName evidence="2">Metallophosphoesterase</fullName>
    </submittedName>
</protein>
<dbReference type="CDD" id="cd00838">
    <property type="entry name" value="MPP_superfamily"/>
    <property type="match status" value="1"/>
</dbReference>
<evidence type="ECO:0000259" key="1">
    <source>
        <dbReference type="Pfam" id="PF00149"/>
    </source>
</evidence>
<dbReference type="InterPro" id="IPR029052">
    <property type="entry name" value="Metallo-depent_PP-like"/>
</dbReference>
<keyword evidence="3" id="KW-1185">Reference proteome</keyword>
<comment type="caution">
    <text evidence="2">The sequence shown here is derived from an EMBL/GenBank/DDBJ whole genome shotgun (WGS) entry which is preliminary data.</text>
</comment>
<dbReference type="Gene3D" id="3.60.21.10">
    <property type="match status" value="1"/>
</dbReference>
<dbReference type="PANTHER" id="PTHR36492:SF2">
    <property type="entry name" value="[ACYL-CARRIER-PROTEIN] PHOSPHODIESTERASE PPTH"/>
    <property type="match status" value="1"/>
</dbReference>
<dbReference type="Proteomes" id="UP001500212">
    <property type="component" value="Unassembled WGS sequence"/>
</dbReference>
<name>A0ABP8TX81_9ACTN</name>
<dbReference type="PANTHER" id="PTHR36492">
    <property type="match status" value="1"/>
</dbReference>
<gene>
    <name evidence="2" type="ORF">GCM10023195_70050</name>
</gene>
<feature type="domain" description="Calcineurin-like phosphoesterase" evidence="1">
    <location>
        <begin position="10"/>
        <end position="244"/>
    </location>
</feature>
<reference evidence="3" key="1">
    <citation type="journal article" date="2019" name="Int. J. Syst. Evol. Microbiol.">
        <title>The Global Catalogue of Microorganisms (GCM) 10K type strain sequencing project: providing services to taxonomists for standard genome sequencing and annotation.</title>
        <authorList>
            <consortium name="The Broad Institute Genomics Platform"/>
            <consortium name="The Broad Institute Genome Sequencing Center for Infectious Disease"/>
            <person name="Wu L."/>
            <person name="Ma J."/>
        </authorList>
    </citation>
    <scope>NUCLEOTIDE SEQUENCE [LARGE SCALE GENOMIC DNA]</scope>
    <source>
        <strain evidence="3">JCM 17938</strain>
    </source>
</reference>
<organism evidence="2 3">
    <name type="scientific">Actinoallomurus liliacearum</name>
    <dbReference type="NCBI Taxonomy" id="1080073"/>
    <lineage>
        <taxon>Bacteria</taxon>
        <taxon>Bacillati</taxon>
        <taxon>Actinomycetota</taxon>
        <taxon>Actinomycetes</taxon>
        <taxon>Streptosporangiales</taxon>
        <taxon>Thermomonosporaceae</taxon>
        <taxon>Actinoallomurus</taxon>
    </lineage>
</organism>
<proteinExistence type="predicted"/>
<dbReference type="SUPFAM" id="SSF56300">
    <property type="entry name" value="Metallo-dependent phosphatases"/>
    <property type="match status" value="1"/>
</dbReference>
<dbReference type="Pfam" id="PF00149">
    <property type="entry name" value="Metallophos"/>
    <property type="match status" value="1"/>
</dbReference>
<evidence type="ECO:0000313" key="2">
    <source>
        <dbReference type="EMBL" id="GAA4615824.1"/>
    </source>
</evidence>
<evidence type="ECO:0000313" key="3">
    <source>
        <dbReference type="Proteomes" id="UP001500212"/>
    </source>
</evidence>